<comment type="caution">
    <text evidence="2">The sequence shown here is derived from an EMBL/GenBank/DDBJ whole genome shotgun (WGS) entry which is preliminary data.</text>
</comment>
<sequence>MKKWLVIICFLTCWLGASAQNLRDVWIDMPDTISPYLNKSLRTELADYVKMGVDPAVKNLLDDTTRIERMTKNYMLVRLSKASSLEIKLLDHSTIALVQTWKGPVAESKLSLFNQQWQAQAMVNLPQETIEKPDTISEMEWNDIKSLMTPRLRELHLNADDNSLLVSFNYPLLSKEDRKRVEPYIKPMVLHWTGKDFR</sequence>
<evidence type="ECO:0000313" key="3">
    <source>
        <dbReference type="Proteomes" id="UP000482295"/>
    </source>
</evidence>
<dbReference type="RefSeq" id="WP_155716245.1">
    <property type="nucleotide sequence ID" value="NZ_VVIQ01000008.1"/>
</dbReference>
<dbReference type="AlphaFoldDB" id="A0A7C9LE08"/>
<keyword evidence="3" id="KW-1185">Reference proteome</keyword>
<gene>
    <name evidence="2" type="ORF">F0475_08275</name>
</gene>
<feature type="chain" id="PRO_5028833729" evidence="1">
    <location>
        <begin position="20"/>
        <end position="198"/>
    </location>
</feature>
<dbReference type="Proteomes" id="UP000482295">
    <property type="component" value="Unassembled WGS sequence"/>
</dbReference>
<keyword evidence="1" id="KW-0732">Signal</keyword>
<accession>A0A7C9LE08</accession>
<feature type="signal peptide" evidence="1">
    <location>
        <begin position="1"/>
        <end position="19"/>
    </location>
</feature>
<reference evidence="2 3" key="1">
    <citation type="submission" date="2019-09" db="EMBL/GenBank/DDBJ databases">
        <title>Prevotella A2879 sp. nov., isolated from an abscess of a patient.</title>
        <authorList>
            <person name="Buhl M."/>
            <person name="Oberhettinger P."/>
        </authorList>
    </citation>
    <scope>NUCLEOTIDE SEQUENCE [LARGE SCALE GENOMIC DNA]</scope>
    <source>
        <strain evidence="2 3">A2879</strain>
    </source>
</reference>
<organism evidence="2 3">
    <name type="scientific">Prevotella vespertina</name>
    <dbReference type="NCBI Taxonomy" id="2608404"/>
    <lineage>
        <taxon>Bacteria</taxon>
        <taxon>Pseudomonadati</taxon>
        <taxon>Bacteroidota</taxon>
        <taxon>Bacteroidia</taxon>
        <taxon>Bacteroidales</taxon>
        <taxon>Prevotellaceae</taxon>
        <taxon>Prevotella</taxon>
    </lineage>
</organism>
<evidence type="ECO:0000256" key="1">
    <source>
        <dbReference type="SAM" id="SignalP"/>
    </source>
</evidence>
<proteinExistence type="predicted"/>
<dbReference type="EMBL" id="VVIQ01000008">
    <property type="protein sequence ID" value="MUL28297.1"/>
    <property type="molecule type" value="Genomic_DNA"/>
</dbReference>
<name>A0A7C9LE08_9BACT</name>
<dbReference type="SUPFAM" id="SSF160925">
    <property type="entry name" value="PG1388-like"/>
    <property type="match status" value="1"/>
</dbReference>
<dbReference type="InterPro" id="IPR021670">
    <property type="entry name" value="DUF3256"/>
</dbReference>
<protein>
    <submittedName>
        <fullName evidence="2">DUF3256 family protein</fullName>
    </submittedName>
</protein>
<dbReference type="Pfam" id="PF11644">
    <property type="entry name" value="DUF3256"/>
    <property type="match status" value="1"/>
</dbReference>
<evidence type="ECO:0000313" key="2">
    <source>
        <dbReference type="EMBL" id="MUL28297.1"/>
    </source>
</evidence>